<name>A0ABU0YYG6_9MICO</name>
<keyword evidence="3" id="KW-1185">Reference proteome</keyword>
<reference evidence="2 3" key="1">
    <citation type="submission" date="2023-08" db="EMBL/GenBank/DDBJ databases">
        <title>Microbacterium psychrotolerans sp. nov., a psychrotolerant bacterium isolated from soil in Heilongjiang Province, China.</title>
        <authorList>
            <person name="An P."/>
            <person name="Zhao D."/>
            <person name="Xiang H."/>
        </authorList>
    </citation>
    <scope>NUCLEOTIDE SEQUENCE [LARGE SCALE GENOMIC DNA]</scope>
    <source>
        <strain evidence="2 3">QXD-8</strain>
    </source>
</reference>
<feature type="region of interest" description="Disordered" evidence="1">
    <location>
        <begin position="26"/>
        <end position="75"/>
    </location>
</feature>
<comment type="caution">
    <text evidence="2">The sequence shown here is derived from an EMBL/GenBank/DDBJ whole genome shotgun (WGS) entry which is preliminary data.</text>
</comment>
<gene>
    <name evidence="2" type="ORF">Q9R08_05205</name>
</gene>
<dbReference type="EMBL" id="JAVFWO010000002">
    <property type="protein sequence ID" value="MDQ7877371.1"/>
    <property type="molecule type" value="Genomic_DNA"/>
</dbReference>
<dbReference type="Proteomes" id="UP001235133">
    <property type="component" value="Unassembled WGS sequence"/>
</dbReference>
<dbReference type="RefSeq" id="WP_308866809.1">
    <property type="nucleotide sequence ID" value="NZ_JAVFWO010000002.1"/>
</dbReference>
<sequence length="75" mass="8158">MALRYTRVKDKATGHEYDVLAHKFNPEKHTRVDRKHYPDVSRPRPAKPNVKGKRSAAANADDTGGASASTGGDPS</sequence>
<feature type="compositionally biased region" description="Polar residues" evidence="1">
    <location>
        <begin position="66"/>
        <end position="75"/>
    </location>
</feature>
<evidence type="ECO:0000313" key="2">
    <source>
        <dbReference type="EMBL" id="MDQ7877371.1"/>
    </source>
</evidence>
<feature type="compositionally biased region" description="Basic and acidic residues" evidence="1">
    <location>
        <begin position="26"/>
        <end position="42"/>
    </location>
</feature>
<organism evidence="2 3">
    <name type="scientific">Microbacterium psychrotolerans</name>
    <dbReference type="NCBI Taxonomy" id="3068321"/>
    <lineage>
        <taxon>Bacteria</taxon>
        <taxon>Bacillati</taxon>
        <taxon>Actinomycetota</taxon>
        <taxon>Actinomycetes</taxon>
        <taxon>Micrococcales</taxon>
        <taxon>Microbacteriaceae</taxon>
        <taxon>Microbacterium</taxon>
    </lineage>
</organism>
<protein>
    <submittedName>
        <fullName evidence="2">Uncharacterized protein</fullName>
    </submittedName>
</protein>
<accession>A0ABU0YYG6</accession>
<proteinExistence type="predicted"/>
<evidence type="ECO:0000256" key="1">
    <source>
        <dbReference type="SAM" id="MobiDB-lite"/>
    </source>
</evidence>
<evidence type="ECO:0000313" key="3">
    <source>
        <dbReference type="Proteomes" id="UP001235133"/>
    </source>
</evidence>